<dbReference type="OrthoDB" id="2548233at2759"/>
<sequence>MAVITSLRLPVLYDSAASVQHSGPSIDWLSGRWHISHSSLPMWRDKRNCTVDYAPLAPAASMLPRVDDMVHYQMLNSDSVSQIHAINTGWKGNPAGWTWRGTGWITQFISCDWEIFGYGELSGGGHWMIMHFRATWLSKAGLDLFTRGVDGTYRHLEEAEYTSIIEEVEKLATDHPELSSLIRNRSTMSWVEVSPGRWERPFGNNEKIPLVMSKLELVPGRENWYESSISKILIRESVGEPEQALRQAWKQVRFQFPEIAAYPSGDKYVYEVPQTEEEVTKWLSSTCSTVTTTADELLTSLPPLNVMSVHWIPHTNEVVLTSSHFRLDGRAFMTLSNFICHALAQPKQIDFGNEVSNLSPSFEVLAKIPQAPYSPEIETAATQRLMAWGSSLPPVKIATSFSAGEKAAVSRRLTSVYSIEETSSMVKACKSNNLSVAVALTAGLVSACCELAEPAPVDESRYFMAICAFDLRKYNSSPTTSTATISSTGNVYPITVTDGSFDSHAAQFKEIFQRGFDPYIESMSCFQEMMMNLVNQSLPHDSPLNWHPVLSSLGKADNIMESQFFNERGEVAVELEDFWVGMEIHQCQPQLFVWTLHGQLTMTACYNEAYWSPEGIQQLLDKIKQHVQQGLNLDS</sequence>
<evidence type="ECO:0000313" key="1">
    <source>
        <dbReference type="EMBL" id="EEA20530.1"/>
    </source>
</evidence>
<dbReference type="Gene3D" id="3.30.559.30">
    <property type="entry name" value="Nonribosomal peptide synthetase, condensation domain"/>
    <property type="match status" value="1"/>
</dbReference>
<dbReference type="AlphaFoldDB" id="B6QRR1"/>
<keyword evidence="2" id="KW-1185">Reference proteome</keyword>
<dbReference type="HOGENOM" id="CLU_029138_1_0_1"/>
<protein>
    <recommendedName>
        <fullName evidence="3">Condensation domain-containing protein</fullName>
    </recommendedName>
</protein>
<reference evidence="2" key="1">
    <citation type="journal article" date="2015" name="Genome Announc.">
        <title>Genome sequence of the AIDS-associated pathogen Penicillium marneffei (ATCC18224) and its near taxonomic relative Talaromyces stipitatus (ATCC10500).</title>
        <authorList>
            <person name="Nierman W.C."/>
            <person name="Fedorova-Abrams N.D."/>
            <person name="Andrianopoulos A."/>
        </authorList>
    </citation>
    <scope>NUCLEOTIDE SEQUENCE [LARGE SCALE GENOMIC DNA]</scope>
    <source>
        <strain evidence="2">ATCC 18224 / CBS 334.59 / QM 7333</strain>
    </source>
</reference>
<dbReference type="PANTHER" id="PTHR42034:SF1">
    <property type="entry name" value="CONDENSATION DOMAIN-CONTAINING PROTEIN"/>
    <property type="match status" value="1"/>
</dbReference>
<dbReference type="EMBL" id="DS995904">
    <property type="protein sequence ID" value="EEA20530.1"/>
    <property type="molecule type" value="Genomic_DNA"/>
</dbReference>
<evidence type="ECO:0008006" key="3">
    <source>
        <dbReference type="Google" id="ProtNLM"/>
    </source>
</evidence>
<accession>B6QRR1</accession>
<dbReference type="PANTHER" id="PTHR42034">
    <property type="entry name" value="CHROMOSOME 7, WHOLE GENOME SHOTGUN SEQUENCE-RELATED"/>
    <property type="match status" value="1"/>
</dbReference>
<organism evidence="1 2">
    <name type="scientific">Talaromyces marneffei (strain ATCC 18224 / CBS 334.59 / QM 7333)</name>
    <name type="common">Penicillium marneffei</name>
    <dbReference type="NCBI Taxonomy" id="441960"/>
    <lineage>
        <taxon>Eukaryota</taxon>
        <taxon>Fungi</taxon>
        <taxon>Dikarya</taxon>
        <taxon>Ascomycota</taxon>
        <taxon>Pezizomycotina</taxon>
        <taxon>Eurotiomycetes</taxon>
        <taxon>Eurotiomycetidae</taxon>
        <taxon>Eurotiales</taxon>
        <taxon>Trichocomaceae</taxon>
        <taxon>Talaromyces</taxon>
        <taxon>Talaromyces sect. Talaromyces</taxon>
    </lineage>
</organism>
<evidence type="ECO:0000313" key="2">
    <source>
        <dbReference type="Proteomes" id="UP000001294"/>
    </source>
</evidence>
<dbReference type="InterPro" id="IPR023213">
    <property type="entry name" value="CAT-like_dom_sf"/>
</dbReference>
<dbReference type="Gene3D" id="3.30.559.10">
    <property type="entry name" value="Chloramphenicol acetyltransferase-like domain"/>
    <property type="match status" value="1"/>
</dbReference>
<name>B6QRR1_TALMQ</name>
<proteinExistence type="predicted"/>
<gene>
    <name evidence="1" type="ORF">PMAA_043640</name>
</gene>
<dbReference type="Proteomes" id="UP000001294">
    <property type="component" value="Unassembled WGS sequence"/>
</dbReference>
<dbReference type="VEuPathDB" id="FungiDB:PMAA_043640"/>
<dbReference type="STRING" id="441960.B6QRR1"/>
<dbReference type="PhylomeDB" id="B6QRR1"/>